<organism evidence="10 11">
    <name type="scientific">Naumovozyma castellii</name>
    <name type="common">Yeast</name>
    <name type="synonym">Saccharomyces castellii</name>
    <dbReference type="NCBI Taxonomy" id="27288"/>
    <lineage>
        <taxon>Eukaryota</taxon>
        <taxon>Fungi</taxon>
        <taxon>Dikarya</taxon>
        <taxon>Ascomycota</taxon>
        <taxon>Saccharomycotina</taxon>
        <taxon>Saccharomycetes</taxon>
        <taxon>Saccharomycetales</taxon>
        <taxon>Saccharomycetaceae</taxon>
        <taxon>Naumovozyma</taxon>
    </lineage>
</organism>
<dbReference type="InterPro" id="IPR011989">
    <property type="entry name" value="ARM-like"/>
</dbReference>
<evidence type="ECO:0000313" key="10">
    <source>
        <dbReference type="EMBL" id="CCC70707.1"/>
    </source>
</evidence>
<protein>
    <recommendedName>
        <fullName evidence="9">Phosphatase PP2A regulatory subunit A/Splicing factor 3B subunit 1-like HEAT repeat domain-containing protein</fullName>
    </recommendedName>
</protein>
<dbReference type="InterPro" id="IPR054573">
    <property type="entry name" value="PP2A/SF3B1-like_HEAT"/>
</dbReference>
<dbReference type="KEGG" id="ncs:NCAS_0F02230"/>
<comment type="similarity">
    <text evidence="2">Belongs to the SF3B1 family.</text>
</comment>
<proteinExistence type="inferred from homology"/>
<keyword evidence="4" id="KW-0747">Spliceosome</keyword>
<evidence type="ECO:0000256" key="8">
    <source>
        <dbReference type="SAM" id="MobiDB-lite"/>
    </source>
</evidence>
<evidence type="ECO:0000256" key="5">
    <source>
        <dbReference type="ARBA" id="ARBA00022737"/>
    </source>
</evidence>
<dbReference type="SUPFAM" id="SSF48371">
    <property type="entry name" value="ARM repeat"/>
    <property type="match status" value="1"/>
</dbReference>
<dbReference type="GO" id="GO:0005686">
    <property type="term" value="C:U2 snRNP"/>
    <property type="evidence" value="ECO:0007669"/>
    <property type="project" value="EnsemblFungi"/>
</dbReference>
<evidence type="ECO:0000256" key="4">
    <source>
        <dbReference type="ARBA" id="ARBA00022728"/>
    </source>
</evidence>
<feature type="compositionally biased region" description="Polar residues" evidence="8">
    <location>
        <begin position="1"/>
        <end position="16"/>
    </location>
</feature>
<dbReference type="InterPro" id="IPR016024">
    <property type="entry name" value="ARM-type_fold"/>
</dbReference>
<dbReference type="EMBL" id="HE576757">
    <property type="protein sequence ID" value="CCC70707.1"/>
    <property type="molecule type" value="Genomic_DNA"/>
</dbReference>
<dbReference type="GO" id="GO:0071014">
    <property type="term" value="C:post-mRNA release spliceosomal complex"/>
    <property type="evidence" value="ECO:0007669"/>
    <property type="project" value="EnsemblFungi"/>
</dbReference>
<evidence type="ECO:0000256" key="2">
    <source>
        <dbReference type="ARBA" id="ARBA00005754"/>
    </source>
</evidence>
<feature type="region of interest" description="Disordered" evidence="8">
    <location>
        <begin position="1"/>
        <end position="81"/>
    </location>
</feature>
<keyword evidence="5" id="KW-0677">Repeat</keyword>
<dbReference type="GO" id="GO:0140727">
    <property type="term" value="P:siRNA-mediated pericentric heterochromatin formation"/>
    <property type="evidence" value="ECO:0007669"/>
    <property type="project" value="EnsemblFungi"/>
</dbReference>
<dbReference type="Proteomes" id="UP000001640">
    <property type="component" value="Chromosome 6"/>
</dbReference>
<dbReference type="GO" id="GO:0045292">
    <property type="term" value="P:mRNA cis splicing, via spliceosome"/>
    <property type="evidence" value="ECO:0007669"/>
    <property type="project" value="EnsemblFungi"/>
</dbReference>
<feature type="domain" description="Phosphatase PP2A regulatory subunit A/Splicing factor 3B subunit 1-like HEAT repeat" evidence="9">
    <location>
        <begin position="736"/>
        <end position="808"/>
    </location>
</feature>
<dbReference type="RefSeq" id="XP_003677062.1">
    <property type="nucleotide sequence ID" value="XM_003677014.1"/>
</dbReference>
<evidence type="ECO:0000259" key="9">
    <source>
        <dbReference type="Pfam" id="PF22646"/>
    </source>
</evidence>
<keyword evidence="3" id="KW-0507">mRNA processing</keyword>
<dbReference type="OrthoDB" id="438939at2759"/>
<dbReference type="STRING" id="1064592.G0VGT6"/>
<dbReference type="InterPro" id="IPR038737">
    <property type="entry name" value="SF3b_su1-like"/>
</dbReference>
<keyword evidence="6" id="KW-0508">mRNA splicing</keyword>
<dbReference type="GO" id="GO:0000974">
    <property type="term" value="C:Prp19 complex"/>
    <property type="evidence" value="ECO:0007669"/>
    <property type="project" value="EnsemblFungi"/>
</dbReference>
<dbReference type="PANTHER" id="PTHR12097">
    <property type="entry name" value="SPLICING FACTOR 3B, SUBUNIT 1-RELATED"/>
    <property type="match status" value="1"/>
</dbReference>
<comment type="subcellular location">
    <subcellularLocation>
        <location evidence="1">Nucleus</location>
    </subcellularLocation>
</comment>
<sequence length="951" mass="107515">MSRNSGGTYSISSQLRDSLLQEAQQDEDEHKNILDKRMESRIVRKNQTDRANNLKEKRLPLSDSADVNSQPPTKKRKSRWDVQAYQIPEQTRDTQKLINENLITTSDITGVKDLKFFKESDKEHFAQTLKNEAKEDLTKEEQAERSLLILLLKIKNGNTASRKLAMKHLTDKALEFGPKLIFDHVLPILLDRTLEDQERHLMIKVVDRVLYKLGPKVKAYTHQILEVVSPLLIDEDPVSRTIGRDVITNITSTCGLGNMITSIRPDIDHEDEYVRNLAARTMAIVGKALGVPSLLPFIKAVCHSTKSWRARHTGVKIIQQLAILLGIGILPHLTGMVECIRDGLTDEHIPVRIMTANTIATLAVNSYPYGIEAFNYILEPLWKGIRTHRGKVLAVFLKALGSIIPLMDPEYAAYYTEEVMRIVKREFNSPDDEMRKTVLIVLQKCCRTEGITPKYLKTEVAPEFFRTFWTRRVALDLPMNKLVIYTTVILSEKIGCSYVVEKLLTPLKDEAEPFRIMAIYAVNRVVKLLGTAELNERLETRLIDALLIAFQDQSSENPIVYKTFGTVATSLDTRMQPFLSAIISTILNHLKHKDQLIRQNAADLCSFLMPVIKNCNEMGMLNKLSIILYESLGEVYPDVLGSIIGAMFSVISISSLPDLQPPVNQILPTLTPILRNNHRKVQLNTIKLVGFIARRGPSYVSPKEWMRICFELLEMLKSTNKAIRRSATDTFGFIAKAIGPQDVLVALLNNLKVQERQLRVCTSVAIGIVARTCGPYTVLPALMNEYKIPETNVQNGILKALTFMVEYIGDISEDYIYVLTPLLEDALTDRDLVHRQTAADVIKHIALHCSGTGHEDAFIHMLNLLIPNIFETSPHVIVRILDALESISQALGPGIYMSYIWSGLFHPAKNVRKAFWKAYNNAYVQDIDALVPYYPVNNDDSIMIPELDEVL</sequence>
<dbReference type="Gene3D" id="1.25.10.10">
    <property type="entry name" value="Leucine-rich Repeat Variant"/>
    <property type="match status" value="3"/>
</dbReference>
<evidence type="ECO:0000256" key="6">
    <source>
        <dbReference type="ARBA" id="ARBA00023187"/>
    </source>
</evidence>
<dbReference type="AlphaFoldDB" id="G0VGT6"/>
<accession>G0VGT6</accession>
<dbReference type="InParanoid" id="G0VGT6"/>
<reference key="2">
    <citation type="submission" date="2011-08" db="EMBL/GenBank/DDBJ databases">
        <title>Genome sequence of Naumovozyma castellii.</title>
        <authorList>
            <person name="Gordon J.L."/>
            <person name="Armisen D."/>
            <person name="Proux-Wera E."/>
            <person name="OhEigeartaigh S.S."/>
            <person name="Byrne K.P."/>
            <person name="Wolfe K.H."/>
        </authorList>
    </citation>
    <scope>NUCLEOTIDE SEQUENCE</scope>
    <source>
        <strain>Type strain:CBS 4309</strain>
    </source>
</reference>
<feature type="compositionally biased region" description="Basic and acidic residues" evidence="8">
    <location>
        <begin position="28"/>
        <end position="60"/>
    </location>
</feature>
<dbReference type="eggNOG" id="KOG0213">
    <property type="taxonomic scope" value="Eukaryota"/>
</dbReference>
<dbReference type="GO" id="GO:0071004">
    <property type="term" value="C:U2-type prespliceosome"/>
    <property type="evidence" value="ECO:0007669"/>
    <property type="project" value="EnsemblFungi"/>
</dbReference>
<evidence type="ECO:0000256" key="3">
    <source>
        <dbReference type="ARBA" id="ARBA00022664"/>
    </source>
</evidence>
<dbReference type="Pfam" id="PF22646">
    <property type="entry name" value="PPP2R1A-like_HEAT"/>
    <property type="match status" value="1"/>
</dbReference>
<reference evidence="10 11" key="1">
    <citation type="journal article" date="2011" name="Proc. Natl. Acad. Sci. U.S.A.">
        <title>Evolutionary erosion of yeast sex chromosomes by mating-type switching accidents.</title>
        <authorList>
            <person name="Gordon J.L."/>
            <person name="Armisen D."/>
            <person name="Proux-Wera E."/>
            <person name="Oheigeartaigh S.S."/>
            <person name="Byrne K.P."/>
            <person name="Wolfe K.H."/>
        </authorList>
    </citation>
    <scope>NUCLEOTIDE SEQUENCE [LARGE SCALE GENOMIC DNA]</scope>
    <source>
        <strain evidence="11">ATCC 76901 / BCRC 22586 / CBS 4309 / NBRC 1992 / NRRL Y-12630</strain>
    </source>
</reference>
<dbReference type="GO" id="GO:0003729">
    <property type="term" value="F:mRNA binding"/>
    <property type="evidence" value="ECO:0007669"/>
    <property type="project" value="EnsemblFungi"/>
</dbReference>
<dbReference type="HOGENOM" id="CLU_002242_0_1_1"/>
<evidence type="ECO:0000256" key="1">
    <source>
        <dbReference type="ARBA" id="ARBA00004123"/>
    </source>
</evidence>
<evidence type="ECO:0000313" key="11">
    <source>
        <dbReference type="Proteomes" id="UP000001640"/>
    </source>
</evidence>
<gene>
    <name evidence="10" type="primary">NCAS0F02230</name>
    <name evidence="10" type="ordered locus">NCAS_0F02230</name>
</gene>
<evidence type="ECO:0000256" key="7">
    <source>
        <dbReference type="ARBA" id="ARBA00023242"/>
    </source>
</evidence>
<dbReference type="OMA" id="LVMNYVW"/>
<dbReference type="FunCoup" id="G0VGT6">
    <property type="interactions" value="1105"/>
</dbReference>
<keyword evidence="11" id="KW-1185">Reference proteome</keyword>
<keyword evidence="7" id="KW-0539">Nucleus</keyword>
<name>G0VGT6_NAUCA</name>
<dbReference type="GeneID" id="96904355"/>
<dbReference type="GO" id="GO:0000245">
    <property type="term" value="P:spliceosomal complex assembly"/>
    <property type="evidence" value="ECO:0007669"/>
    <property type="project" value="EnsemblFungi"/>
</dbReference>